<dbReference type="PANTHER" id="PTHR22753:SF24">
    <property type="entry name" value="ESTERASE_LIPASE_THIOESTERASE FAMILY PROTEIN"/>
    <property type="match status" value="1"/>
</dbReference>
<gene>
    <name evidence="1" type="ORF">SLEP1_g48277</name>
</gene>
<dbReference type="Proteomes" id="UP001054252">
    <property type="component" value="Unassembled WGS sequence"/>
</dbReference>
<sequence length="230" mass="25306">MSSVTRWCPVGIGNEAKPDSGIRYIHKQASTVTKLKSTTSTLPQNSGKFQEQEATRNVYANMDELPEEEEGRKTLKDFFEACKEFIGSDGSPPRWFSPLECGCRAPDSPLLLLSNPATSFGKSELKPLLPLLQSSPDEFFLLARNSMLTLTTGDHLRMLMDNVVKGIPLGQSVVGKLSQDIVAASSNPSVLVEILPKELLEWKLQMLKSASAYSNSHLHATKAEVLLLCR</sequence>
<dbReference type="AlphaFoldDB" id="A0AAV5LV90"/>
<protein>
    <submittedName>
        <fullName evidence="1">Uncharacterized protein</fullName>
    </submittedName>
</protein>
<reference evidence="1 2" key="1">
    <citation type="journal article" date="2021" name="Commun. Biol.">
        <title>The genome of Shorea leprosula (Dipterocarpaceae) highlights the ecological relevance of drought in aseasonal tropical rainforests.</title>
        <authorList>
            <person name="Ng K.K.S."/>
            <person name="Kobayashi M.J."/>
            <person name="Fawcett J.A."/>
            <person name="Hatakeyama M."/>
            <person name="Paape T."/>
            <person name="Ng C.H."/>
            <person name="Ang C.C."/>
            <person name="Tnah L.H."/>
            <person name="Lee C.T."/>
            <person name="Nishiyama T."/>
            <person name="Sese J."/>
            <person name="O'Brien M.J."/>
            <person name="Copetti D."/>
            <person name="Mohd Noor M.I."/>
            <person name="Ong R.C."/>
            <person name="Putra M."/>
            <person name="Sireger I.Z."/>
            <person name="Indrioko S."/>
            <person name="Kosugi Y."/>
            <person name="Izuno A."/>
            <person name="Isagi Y."/>
            <person name="Lee S.L."/>
            <person name="Shimizu K.K."/>
        </authorList>
    </citation>
    <scope>NUCLEOTIDE SEQUENCE [LARGE SCALE GENOMIC DNA]</scope>
    <source>
        <strain evidence="1">214</strain>
    </source>
</reference>
<evidence type="ECO:0000313" key="1">
    <source>
        <dbReference type="EMBL" id="GKV40668.1"/>
    </source>
</evidence>
<dbReference type="GO" id="GO:0016020">
    <property type="term" value="C:membrane"/>
    <property type="evidence" value="ECO:0007669"/>
    <property type="project" value="TreeGrafter"/>
</dbReference>
<name>A0AAV5LV90_9ROSI</name>
<proteinExistence type="predicted"/>
<dbReference type="EMBL" id="BPVZ01000143">
    <property type="protein sequence ID" value="GKV40668.1"/>
    <property type="molecule type" value="Genomic_DNA"/>
</dbReference>
<organism evidence="1 2">
    <name type="scientific">Rubroshorea leprosula</name>
    <dbReference type="NCBI Taxonomy" id="152421"/>
    <lineage>
        <taxon>Eukaryota</taxon>
        <taxon>Viridiplantae</taxon>
        <taxon>Streptophyta</taxon>
        <taxon>Embryophyta</taxon>
        <taxon>Tracheophyta</taxon>
        <taxon>Spermatophyta</taxon>
        <taxon>Magnoliopsida</taxon>
        <taxon>eudicotyledons</taxon>
        <taxon>Gunneridae</taxon>
        <taxon>Pentapetalae</taxon>
        <taxon>rosids</taxon>
        <taxon>malvids</taxon>
        <taxon>Malvales</taxon>
        <taxon>Dipterocarpaceae</taxon>
        <taxon>Rubroshorea</taxon>
    </lineage>
</organism>
<evidence type="ECO:0000313" key="2">
    <source>
        <dbReference type="Proteomes" id="UP001054252"/>
    </source>
</evidence>
<keyword evidence="2" id="KW-1185">Reference proteome</keyword>
<accession>A0AAV5LV90</accession>
<comment type="caution">
    <text evidence="1">The sequence shown here is derived from an EMBL/GenBank/DDBJ whole genome shotgun (WGS) entry which is preliminary data.</text>
</comment>
<dbReference type="PANTHER" id="PTHR22753">
    <property type="entry name" value="TRANSMEMBRANE PROTEIN 68"/>
    <property type="match status" value="1"/>
</dbReference>